<dbReference type="EMBL" id="CAKXYP010000025">
    <property type="protein sequence ID" value="CAH9419424.1"/>
    <property type="molecule type" value="Genomic_DNA"/>
</dbReference>
<comment type="caution">
    <text evidence="2">The sequence shown here is derived from an EMBL/GenBank/DDBJ whole genome shotgun (WGS) entry which is preliminary data.</text>
</comment>
<evidence type="ECO:0000256" key="1">
    <source>
        <dbReference type="SAM" id="MobiDB-lite"/>
    </source>
</evidence>
<evidence type="ECO:0000313" key="2">
    <source>
        <dbReference type="EMBL" id="CAH9419424.1"/>
    </source>
</evidence>
<reference evidence="2" key="1">
    <citation type="submission" date="2022-03" db="EMBL/GenBank/DDBJ databases">
        <authorList>
            <person name="Leyn A S."/>
        </authorList>
    </citation>
    <scope>NUCLEOTIDE SEQUENCE</scope>
    <source>
        <strain evidence="2">Streptomyces globisporus 4-3</strain>
    </source>
</reference>
<name>A0ABN8VBM5_STRGL</name>
<sequence>MVSFMLRADVTPGGITAALPTLRGRKHRGASLSVRAPGGAPSPGVRSNMPVILVRTP</sequence>
<dbReference type="Proteomes" id="UP001154015">
    <property type="component" value="Unassembled WGS sequence"/>
</dbReference>
<evidence type="ECO:0000313" key="3">
    <source>
        <dbReference type="Proteomes" id="UP001154015"/>
    </source>
</evidence>
<proteinExistence type="predicted"/>
<gene>
    <name evidence="2" type="ORF">SGL43_06479</name>
</gene>
<organism evidence="2 3">
    <name type="scientific">Streptomyces globisporus</name>
    <dbReference type="NCBI Taxonomy" id="1908"/>
    <lineage>
        <taxon>Bacteria</taxon>
        <taxon>Bacillati</taxon>
        <taxon>Actinomycetota</taxon>
        <taxon>Actinomycetes</taxon>
        <taxon>Kitasatosporales</taxon>
        <taxon>Streptomycetaceae</taxon>
        <taxon>Streptomyces</taxon>
    </lineage>
</organism>
<protein>
    <submittedName>
        <fullName evidence="2">Uncharacterized protein</fullName>
    </submittedName>
</protein>
<accession>A0ABN8VBM5</accession>
<keyword evidence="3" id="KW-1185">Reference proteome</keyword>
<feature type="region of interest" description="Disordered" evidence="1">
    <location>
        <begin position="26"/>
        <end position="49"/>
    </location>
</feature>